<sequence length="558" mass="61341">MISGSTLSYFFGFWALAYLIDAGLSVHPFTKQRYLELRGRSGISIQVLQARFFTQKLNPFFQRLGSVDWFPWGLWFSIGTAFSAIFMCLSVVVLSLLAYNTVMRKPIEKQIITPVMPGVNLPLSHIGFYMLTLLICVVLHEAGHALAALREKVRLHGFGFFLFGIYPGAYVDISDSDLCSLSPLRQLKIYCAGVWHNGVIVFLSLVVFHALPWLLVPAYSTNRGVGVVSVLEHSVFTGHRGLHSGDAITQINACPVNTAEEWYRCLEEVQQKSSGYCVPGSYLNMLDPSHVRAQPGARRLSAVLPVDNQAEVAARLPRVSADTVAAPKALVVAASHDCCAPHLASTHLCFAHFHSLGKHGKQSRKPKYVCLPARAVTEREPCIAPSDCGPLATEGDQRPVCLIPAPPDNHTHLIRIVHNRARSPAILFLGPVEDLVASIEISNYVPRWPQLFPCRLPQLIATFCIYLFSLSGALVLLNVVPCYALDGQWILKALLDLLLPSFICGRQFKRILFSSIIALGTGLLSVNIALALWYLILETSVTPTATFSSASTAPQMPL</sequence>
<evidence type="ECO:0000256" key="11">
    <source>
        <dbReference type="SAM" id="Phobius"/>
    </source>
</evidence>
<feature type="transmembrane region" description="Helical" evidence="11">
    <location>
        <begin position="126"/>
        <end position="143"/>
    </location>
</feature>
<proteinExistence type="inferred from homology"/>
<feature type="transmembrane region" description="Helical" evidence="11">
    <location>
        <begin position="512"/>
        <end position="536"/>
    </location>
</feature>
<evidence type="ECO:0000256" key="6">
    <source>
        <dbReference type="ARBA" id="ARBA00022692"/>
    </source>
</evidence>
<evidence type="ECO:0000256" key="7">
    <source>
        <dbReference type="ARBA" id="ARBA00022989"/>
    </source>
</evidence>
<keyword evidence="7 11" id="KW-1133">Transmembrane helix</keyword>
<evidence type="ECO:0000256" key="5">
    <source>
        <dbReference type="ARBA" id="ARBA00014400"/>
    </source>
</evidence>
<evidence type="ECO:0000256" key="2">
    <source>
        <dbReference type="ARBA" id="ARBA00004127"/>
    </source>
</evidence>
<evidence type="ECO:0000256" key="10">
    <source>
        <dbReference type="ARBA" id="ARBA00045828"/>
    </source>
</evidence>
<feature type="transmembrane region" description="Helical" evidence="11">
    <location>
        <begin position="193"/>
        <end position="216"/>
    </location>
</feature>
<feature type="transmembrane region" description="Helical" evidence="11">
    <location>
        <begin position="6"/>
        <end position="30"/>
    </location>
</feature>
<feature type="transmembrane region" description="Helical" evidence="11">
    <location>
        <begin position="155"/>
        <end position="173"/>
    </location>
</feature>
<dbReference type="GO" id="GO:0012505">
    <property type="term" value="C:endomembrane system"/>
    <property type="evidence" value="ECO:0007669"/>
    <property type="project" value="UniProtKB-SubCell"/>
</dbReference>
<comment type="catalytic activity">
    <reaction evidence="1">
        <text>Cleaves several transcription factors that are type-2 transmembrane proteins within membrane-spanning domains. Known substrates include sterol regulatory element-binding protein (SREBP) -1, SREBP-2 and forms of the transcriptional activator ATF6. SREBP-2 is cleaved at the site 477-DRSRILL-|-CVLTFLCLSFNPLTSLLQWGGA-505. The residues Asn-Pro, 11 residues distal to the site of cleavage in the membrane-spanning domain, are important for cleavage by S2P endopeptidase. Replacement of either of these residues does not prevent cleavage, but there is no cleavage if both of these residues are replaced.</text>
        <dbReference type="EC" id="3.4.24.85"/>
    </reaction>
</comment>
<feature type="transmembrane region" description="Helical" evidence="11">
    <location>
        <begin position="456"/>
        <end position="477"/>
    </location>
</feature>
<keyword evidence="6 11" id="KW-0812">Transmembrane</keyword>
<dbReference type="InterPro" id="IPR008915">
    <property type="entry name" value="Peptidase_M50"/>
</dbReference>
<dbReference type="InterPro" id="IPR036034">
    <property type="entry name" value="PDZ_sf"/>
</dbReference>
<comment type="similarity">
    <text evidence="3">Belongs to the peptidase M50A family.</text>
</comment>
<dbReference type="PANTHER" id="PTHR13325">
    <property type="entry name" value="PROTEASE M50 MEMBRANE-BOUND TRANSCRIPTION FACTOR SITE 2 PROTEASE"/>
    <property type="match status" value="1"/>
</dbReference>
<feature type="domain" description="Peptidase M50" evidence="12">
    <location>
        <begin position="129"/>
        <end position="498"/>
    </location>
</feature>
<dbReference type="InterPro" id="IPR001193">
    <property type="entry name" value="MBTPS2"/>
</dbReference>
<dbReference type="PRINTS" id="PR01000">
    <property type="entry name" value="SREBPS2PTASE"/>
</dbReference>
<evidence type="ECO:0000256" key="8">
    <source>
        <dbReference type="ARBA" id="ARBA00023136"/>
    </source>
</evidence>
<dbReference type="EC" id="3.4.24.85" evidence="4"/>
<dbReference type="GO" id="GO:0031293">
    <property type="term" value="P:membrane protein intracellular domain proteolysis"/>
    <property type="evidence" value="ECO:0007669"/>
    <property type="project" value="TreeGrafter"/>
</dbReference>
<comment type="subcellular location">
    <subcellularLocation>
        <location evidence="2">Endomembrane system</location>
        <topology evidence="2">Multi-pass membrane protein</topology>
    </subcellularLocation>
</comment>
<evidence type="ECO:0000256" key="4">
    <source>
        <dbReference type="ARBA" id="ARBA00012347"/>
    </source>
</evidence>
<dbReference type="AlphaFoldDB" id="A0A0X3PPF0"/>
<dbReference type="PANTHER" id="PTHR13325:SF3">
    <property type="entry name" value="MEMBRANE-BOUND TRANSCRIPTION FACTOR SITE-2 PROTEASE"/>
    <property type="match status" value="1"/>
</dbReference>
<gene>
    <name evidence="13" type="primary">MBTP2</name>
    <name evidence="13" type="ORF">TR105570</name>
</gene>
<keyword evidence="8 11" id="KW-0472">Membrane</keyword>
<dbReference type="SUPFAM" id="SSF50156">
    <property type="entry name" value="PDZ domain-like"/>
    <property type="match status" value="1"/>
</dbReference>
<protein>
    <recommendedName>
        <fullName evidence="5">Membrane-bound transcription factor site-2 protease</fullName>
        <ecNumber evidence="4">3.4.24.85</ecNumber>
    </recommendedName>
    <alternativeName>
        <fullName evidence="9">Endopeptidase S2P</fullName>
    </alternativeName>
</protein>
<evidence type="ECO:0000256" key="1">
    <source>
        <dbReference type="ARBA" id="ARBA00001350"/>
    </source>
</evidence>
<organism evidence="13">
    <name type="scientific">Schistocephalus solidus</name>
    <name type="common">Tapeworm</name>
    <dbReference type="NCBI Taxonomy" id="70667"/>
    <lineage>
        <taxon>Eukaryota</taxon>
        <taxon>Metazoa</taxon>
        <taxon>Spiralia</taxon>
        <taxon>Lophotrochozoa</taxon>
        <taxon>Platyhelminthes</taxon>
        <taxon>Cestoda</taxon>
        <taxon>Eucestoda</taxon>
        <taxon>Diphyllobothriidea</taxon>
        <taxon>Diphyllobothriidae</taxon>
        <taxon>Schistocephalus</taxon>
    </lineage>
</organism>
<evidence type="ECO:0000256" key="9">
    <source>
        <dbReference type="ARBA" id="ARBA00032658"/>
    </source>
</evidence>
<dbReference type="GO" id="GO:0004222">
    <property type="term" value="F:metalloendopeptidase activity"/>
    <property type="evidence" value="ECO:0007669"/>
    <property type="project" value="InterPro"/>
</dbReference>
<evidence type="ECO:0000256" key="3">
    <source>
        <dbReference type="ARBA" id="ARBA00009989"/>
    </source>
</evidence>
<dbReference type="GO" id="GO:1905897">
    <property type="term" value="P:regulation of response to endoplasmic reticulum stress"/>
    <property type="evidence" value="ECO:0007669"/>
    <property type="project" value="TreeGrafter"/>
</dbReference>
<dbReference type="Pfam" id="PF02163">
    <property type="entry name" value="Peptidase_M50"/>
    <property type="match status" value="1"/>
</dbReference>
<dbReference type="GO" id="GO:0005737">
    <property type="term" value="C:cytoplasm"/>
    <property type="evidence" value="ECO:0007669"/>
    <property type="project" value="TreeGrafter"/>
</dbReference>
<comment type="function">
    <text evidence="10">Zinc metalloprotease that mediates intramembrane proteolysis of proteins such as ATF6, ATF6B, SREBF1/SREBP1 and SREBF2/SREBP2. Catalyzes the second step in the proteolytic activation of the sterol regulatory element-binding proteins (SREBPs) SREBF1/SREBP1 and SREBF2/SREBP2: cleaves SREBPs within the first transmembrane segment, thereby releasing the N-terminal segment with a portion of the transmembrane segment attached. Mature N-terminal SREBP fragments shuttle to the nucleus and activate gene transcription. Also mediates the second step in the proteolytic activation of the cyclic AMP-dependent transcription factor ATF-6 (ATF6 and ATF6B). Involved in intramembrane proteolysis during bone formation. In astrocytes and osteoblasts, upon DNA damage and ER stress, mediates the second step of the regulated intramembrane proteolytic activation of the transcription factor CREB3L1, leading to the inhibition of cell-cycle progression.</text>
</comment>
<feature type="transmembrane region" description="Helical" evidence="11">
    <location>
        <begin position="72"/>
        <end position="99"/>
    </location>
</feature>
<dbReference type="EMBL" id="GEEE01010135">
    <property type="protein sequence ID" value="JAP53090.1"/>
    <property type="molecule type" value="Transcribed_RNA"/>
</dbReference>
<name>A0A0X3PPF0_SCHSO</name>
<dbReference type="CDD" id="cd06775">
    <property type="entry name" value="cpPDZ_MBTPS2-like"/>
    <property type="match status" value="1"/>
</dbReference>
<evidence type="ECO:0000259" key="12">
    <source>
        <dbReference type="Pfam" id="PF02163"/>
    </source>
</evidence>
<reference evidence="13" key="1">
    <citation type="submission" date="2016-01" db="EMBL/GenBank/DDBJ databases">
        <title>Reference transcriptome for the parasite Schistocephalus solidus: insights into the molecular evolution of parasitism.</title>
        <authorList>
            <person name="Hebert F.O."/>
            <person name="Grambauer S."/>
            <person name="Barber I."/>
            <person name="Landry C.R."/>
            <person name="Aubin-Horth N."/>
        </authorList>
    </citation>
    <scope>NUCLEOTIDE SEQUENCE</scope>
</reference>
<dbReference type="GO" id="GO:0016020">
    <property type="term" value="C:membrane"/>
    <property type="evidence" value="ECO:0007669"/>
    <property type="project" value="InterPro"/>
</dbReference>
<keyword evidence="13" id="KW-0378">Hydrolase</keyword>
<evidence type="ECO:0000313" key="13">
    <source>
        <dbReference type="EMBL" id="JAP53090.1"/>
    </source>
</evidence>
<keyword evidence="13" id="KW-0645">Protease</keyword>
<accession>A0A0X3PPF0</accession>